<keyword evidence="1" id="KW-0808">Transferase</keyword>
<dbReference type="Gene3D" id="3.40.50.150">
    <property type="entry name" value="Vaccinia Virus protein VP39"/>
    <property type="match status" value="1"/>
</dbReference>
<proteinExistence type="predicted"/>
<gene>
    <name evidence="1" type="ORF">DQ393_06900</name>
</gene>
<dbReference type="SUPFAM" id="SSF53335">
    <property type="entry name" value="S-adenosyl-L-methionine-dependent methyltransferases"/>
    <property type="match status" value="1"/>
</dbReference>
<name>A0A329YNF0_RHITR</name>
<sequence length="254" mass="28762">MQMVAEASEVDVLDAALRRSWSEVQGWVGDRIPHILKFVRELHDTRKIEGDILEIGVHHGKLFFLLSAASRDNERCIAVDLFEDQQKNLDRSGKGSLAIFNQHLQELFPDYISRVTAISADSMSLTPATARERLGVTGVRLMSVDGGHTVAHVMNDMEIAQELLVPGGIILLDDFLGVHWPTVTEGFYRYMQIANRRLAPFLIFQNKLFLTTFSEQPETLTRLRSFLDRTLPNEIHSGRWRYATVGDHSVLSFA</sequence>
<evidence type="ECO:0000313" key="1">
    <source>
        <dbReference type="EMBL" id="RAX42620.1"/>
    </source>
</evidence>
<accession>A0A329YNF0</accession>
<reference evidence="1 2" key="1">
    <citation type="submission" date="2018-06" db="EMBL/GenBank/DDBJ databases">
        <title>Whole Genome Sequence of an efficient microsymbiont, Rhizobium tropici.</title>
        <authorList>
            <person name="Srinivasan R."/>
            <person name="Singh H.V."/>
            <person name="Srivastava R."/>
            <person name="Kumari B."/>
            <person name="Radhakrishna A."/>
        </authorList>
    </citation>
    <scope>NUCLEOTIDE SEQUENCE [LARGE SCALE GENOMIC DNA]</scope>
    <source>
        <strain evidence="1 2">IGFRI Rhizo-19</strain>
    </source>
</reference>
<dbReference type="Proteomes" id="UP000251205">
    <property type="component" value="Unassembled WGS sequence"/>
</dbReference>
<dbReference type="GO" id="GO:0008168">
    <property type="term" value="F:methyltransferase activity"/>
    <property type="evidence" value="ECO:0007669"/>
    <property type="project" value="UniProtKB-KW"/>
</dbReference>
<dbReference type="OrthoDB" id="7192174at2"/>
<dbReference type="AlphaFoldDB" id="A0A329YNF0"/>
<evidence type="ECO:0000313" key="2">
    <source>
        <dbReference type="Proteomes" id="UP000251205"/>
    </source>
</evidence>
<protein>
    <submittedName>
        <fullName evidence="1">Class I SAM-dependent methyltransferase</fullName>
    </submittedName>
</protein>
<dbReference type="Pfam" id="PF13578">
    <property type="entry name" value="Methyltransf_24"/>
    <property type="match status" value="1"/>
</dbReference>
<dbReference type="EMBL" id="QMKK01000022">
    <property type="protein sequence ID" value="RAX42620.1"/>
    <property type="molecule type" value="Genomic_DNA"/>
</dbReference>
<organism evidence="1 2">
    <name type="scientific">Rhizobium tropici</name>
    <dbReference type="NCBI Taxonomy" id="398"/>
    <lineage>
        <taxon>Bacteria</taxon>
        <taxon>Pseudomonadati</taxon>
        <taxon>Pseudomonadota</taxon>
        <taxon>Alphaproteobacteria</taxon>
        <taxon>Hyphomicrobiales</taxon>
        <taxon>Rhizobiaceae</taxon>
        <taxon>Rhizobium/Agrobacterium group</taxon>
        <taxon>Rhizobium</taxon>
    </lineage>
</organism>
<comment type="caution">
    <text evidence="1">The sequence shown here is derived from an EMBL/GenBank/DDBJ whole genome shotgun (WGS) entry which is preliminary data.</text>
</comment>
<dbReference type="InterPro" id="IPR029063">
    <property type="entry name" value="SAM-dependent_MTases_sf"/>
</dbReference>
<keyword evidence="1" id="KW-0489">Methyltransferase</keyword>
<dbReference type="GO" id="GO:0032259">
    <property type="term" value="P:methylation"/>
    <property type="evidence" value="ECO:0007669"/>
    <property type="project" value="UniProtKB-KW"/>
</dbReference>